<name>A0A1J4KIX3_9EUKA</name>
<reference evidence="1" key="1">
    <citation type="submission" date="2016-10" db="EMBL/GenBank/DDBJ databases">
        <authorList>
            <person name="Benchimol M."/>
            <person name="Almeida L.G."/>
            <person name="Vasconcelos A.T."/>
            <person name="Perreira-Neves A."/>
            <person name="Rosa I.A."/>
            <person name="Tasca T."/>
            <person name="Bogo M.R."/>
            <person name="de Souza W."/>
        </authorList>
    </citation>
    <scope>NUCLEOTIDE SEQUENCE [LARGE SCALE GENOMIC DNA]</scope>
    <source>
        <strain evidence="1">K</strain>
    </source>
</reference>
<accession>A0A1J4KIX3</accession>
<keyword evidence="2" id="KW-1185">Reference proteome</keyword>
<dbReference type="EMBL" id="MLAK01000591">
    <property type="protein sequence ID" value="OHT11297.1"/>
    <property type="molecule type" value="Genomic_DNA"/>
</dbReference>
<comment type="caution">
    <text evidence="1">The sequence shown here is derived from an EMBL/GenBank/DDBJ whole genome shotgun (WGS) entry which is preliminary data.</text>
</comment>
<gene>
    <name evidence="1" type="ORF">TRFO_19274</name>
</gene>
<dbReference type="OrthoDB" id="10549000at2759"/>
<dbReference type="AlphaFoldDB" id="A0A1J4KIX3"/>
<protein>
    <submittedName>
        <fullName evidence="1">Uncharacterized protein</fullName>
    </submittedName>
</protein>
<evidence type="ECO:0000313" key="2">
    <source>
        <dbReference type="Proteomes" id="UP000179807"/>
    </source>
</evidence>
<dbReference type="GeneID" id="94835400"/>
<organism evidence="1 2">
    <name type="scientific">Tritrichomonas foetus</name>
    <dbReference type="NCBI Taxonomy" id="1144522"/>
    <lineage>
        <taxon>Eukaryota</taxon>
        <taxon>Metamonada</taxon>
        <taxon>Parabasalia</taxon>
        <taxon>Tritrichomonadida</taxon>
        <taxon>Tritrichomonadidae</taxon>
        <taxon>Tritrichomonas</taxon>
    </lineage>
</organism>
<proteinExistence type="predicted"/>
<dbReference type="VEuPathDB" id="TrichDB:TRFO_19274"/>
<evidence type="ECO:0000313" key="1">
    <source>
        <dbReference type="EMBL" id="OHT11297.1"/>
    </source>
</evidence>
<dbReference type="RefSeq" id="XP_068364433.1">
    <property type="nucleotide sequence ID" value="XM_068500696.1"/>
</dbReference>
<sequence>MGEESEQVTIFSFLEDDIRSWVEEYIKETDVVSTGETTHPIDVLFAIIAHFYPPLKNETIRRSTDKNRIRSKLKKIRNFFNAYNIPAPEHWLLFVENDETDKEFLQNINLVFVSFQNHILKKELTELTNQQLAVLQEMLNIQEGNRFYRNKLQTILNYVQKNPELPFSSEIIQFITTEPECFKSE</sequence>
<dbReference type="Proteomes" id="UP000179807">
    <property type="component" value="Unassembled WGS sequence"/>
</dbReference>